<dbReference type="InterPro" id="IPR004441">
    <property type="entry name" value="rRNA_MeTrfase_TrmH"/>
</dbReference>
<dbReference type="PANTHER" id="PTHR46429">
    <property type="entry name" value="23S RRNA (GUANOSINE-2'-O-)-METHYLTRANSFERASE RLMB"/>
    <property type="match status" value="1"/>
</dbReference>
<dbReference type="PANTHER" id="PTHR46429:SF1">
    <property type="entry name" value="23S RRNA (GUANOSINE-2'-O-)-METHYLTRANSFERASE RLMB"/>
    <property type="match status" value="1"/>
</dbReference>
<dbReference type="GO" id="GO:0006396">
    <property type="term" value="P:RNA processing"/>
    <property type="evidence" value="ECO:0007669"/>
    <property type="project" value="InterPro"/>
</dbReference>
<organism evidence="4 5">
    <name type="scientific">Candidatus Sphingobacterium stercoripullorum</name>
    <dbReference type="NCBI Taxonomy" id="2838759"/>
    <lineage>
        <taxon>Bacteria</taxon>
        <taxon>Pseudomonadati</taxon>
        <taxon>Bacteroidota</taxon>
        <taxon>Sphingobacteriia</taxon>
        <taxon>Sphingobacteriales</taxon>
        <taxon>Sphingobacteriaceae</taxon>
        <taxon>Sphingobacterium</taxon>
    </lineage>
</organism>
<dbReference type="Gene3D" id="3.40.1280.10">
    <property type="match status" value="1"/>
</dbReference>
<dbReference type="InterPro" id="IPR029028">
    <property type="entry name" value="Alpha/beta_knot_MTases"/>
</dbReference>
<dbReference type="InterPro" id="IPR001537">
    <property type="entry name" value="SpoU_MeTrfase"/>
</dbReference>
<gene>
    <name evidence="4" type="ORF">H9853_02555</name>
</gene>
<dbReference type="GO" id="GO:0008173">
    <property type="term" value="F:RNA methyltransferase activity"/>
    <property type="evidence" value="ECO:0007669"/>
    <property type="project" value="InterPro"/>
</dbReference>
<evidence type="ECO:0000259" key="3">
    <source>
        <dbReference type="Pfam" id="PF00588"/>
    </source>
</evidence>
<protein>
    <submittedName>
        <fullName evidence="4">RNA methyltransferase</fullName>
    </submittedName>
</protein>
<dbReference type="GO" id="GO:0003723">
    <property type="term" value="F:RNA binding"/>
    <property type="evidence" value="ECO:0007669"/>
    <property type="project" value="InterPro"/>
</dbReference>
<evidence type="ECO:0000313" key="5">
    <source>
        <dbReference type="Proteomes" id="UP000824156"/>
    </source>
</evidence>
<evidence type="ECO:0000313" key="4">
    <source>
        <dbReference type="EMBL" id="HIX53883.1"/>
    </source>
</evidence>
<dbReference type="Proteomes" id="UP000824156">
    <property type="component" value="Unassembled WGS sequence"/>
</dbReference>
<dbReference type="CDD" id="cd18097">
    <property type="entry name" value="SpoU-like"/>
    <property type="match status" value="1"/>
</dbReference>
<reference evidence="4" key="2">
    <citation type="submission" date="2021-04" db="EMBL/GenBank/DDBJ databases">
        <authorList>
            <person name="Gilroy R."/>
        </authorList>
    </citation>
    <scope>NUCLEOTIDE SEQUENCE</scope>
    <source>
        <strain evidence="4">1719</strain>
    </source>
</reference>
<keyword evidence="1 4" id="KW-0489">Methyltransferase</keyword>
<comment type="caution">
    <text evidence="4">The sequence shown here is derived from an EMBL/GenBank/DDBJ whole genome shotgun (WGS) entry which is preliminary data.</text>
</comment>
<dbReference type="GO" id="GO:0032259">
    <property type="term" value="P:methylation"/>
    <property type="evidence" value="ECO:0007669"/>
    <property type="project" value="UniProtKB-KW"/>
</dbReference>
<dbReference type="GO" id="GO:0005829">
    <property type="term" value="C:cytosol"/>
    <property type="evidence" value="ECO:0007669"/>
    <property type="project" value="TreeGrafter"/>
</dbReference>
<reference evidence="4" key="1">
    <citation type="journal article" date="2021" name="PeerJ">
        <title>Extensive microbial diversity within the chicken gut microbiome revealed by metagenomics and culture.</title>
        <authorList>
            <person name="Gilroy R."/>
            <person name="Ravi A."/>
            <person name="Getino M."/>
            <person name="Pursley I."/>
            <person name="Horton D.L."/>
            <person name="Alikhan N.F."/>
            <person name="Baker D."/>
            <person name="Gharbi K."/>
            <person name="Hall N."/>
            <person name="Watson M."/>
            <person name="Adriaenssens E.M."/>
            <person name="Foster-Nyarko E."/>
            <person name="Jarju S."/>
            <person name="Secka A."/>
            <person name="Antonio M."/>
            <person name="Oren A."/>
            <person name="Chaudhuri R.R."/>
            <person name="La Ragione R."/>
            <person name="Hildebrand F."/>
            <person name="Pallen M.J."/>
        </authorList>
    </citation>
    <scope>NUCLEOTIDE SEQUENCE</scope>
    <source>
        <strain evidence="4">1719</strain>
    </source>
</reference>
<accession>A0A9D1W7I0</accession>
<dbReference type="AlphaFoldDB" id="A0A9D1W7I0"/>
<sequence length="178" mass="20095">MQKLSLDQLERVDIETYKKQDKFPIKIILDNVRSMHNVGSTFRTADCLAVESVVLCGITATPPHREIEKTALGATAAVEWDYQKDAIEYVKKIKEEGYKIIAVEQIKESTQLNDFKPEPDTKYALIFGNEVHGVQQEIVDMADLGLEIPQFGTKHSFNITVSIGIVVWDLVSKIHFTS</sequence>
<dbReference type="EMBL" id="DXEZ01000072">
    <property type="protein sequence ID" value="HIX53883.1"/>
    <property type="molecule type" value="Genomic_DNA"/>
</dbReference>
<dbReference type="Pfam" id="PF00588">
    <property type="entry name" value="SpoU_methylase"/>
    <property type="match status" value="1"/>
</dbReference>
<name>A0A9D1W7I0_9SPHI</name>
<dbReference type="InterPro" id="IPR029026">
    <property type="entry name" value="tRNA_m1G_MTases_N"/>
</dbReference>
<evidence type="ECO:0000256" key="2">
    <source>
        <dbReference type="ARBA" id="ARBA00022679"/>
    </source>
</evidence>
<keyword evidence="2" id="KW-0808">Transferase</keyword>
<evidence type="ECO:0000256" key="1">
    <source>
        <dbReference type="ARBA" id="ARBA00022603"/>
    </source>
</evidence>
<feature type="domain" description="tRNA/rRNA methyltransferase SpoU type" evidence="3">
    <location>
        <begin position="25"/>
        <end position="167"/>
    </location>
</feature>
<proteinExistence type="predicted"/>
<dbReference type="SUPFAM" id="SSF75217">
    <property type="entry name" value="alpha/beta knot"/>
    <property type="match status" value="1"/>
</dbReference>